<dbReference type="EMBL" id="CP144750">
    <property type="protein sequence ID" value="WVZ79533.1"/>
    <property type="molecule type" value="Genomic_DNA"/>
</dbReference>
<dbReference type="AlphaFoldDB" id="A0AAQ3TU45"/>
<evidence type="ECO:0000313" key="3">
    <source>
        <dbReference type="Proteomes" id="UP001341281"/>
    </source>
</evidence>
<evidence type="ECO:0000313" key="2">
    <source>
        <dbReference type="EMBL" id="WVZ79533.1"/>
    </source>
</evidence>
<feature type="compositionally biased region" description="Low complexity" evidence="1">
    <location>
        <begin position="7"/>
        <end position="35"/>
    </location>
</feature>
<proteinExistence type="predicted"/>
<sequence length="117" mass="11695">MRPSPAPATAIAAPRRASTASSSAPSAQPRSSLSAAGSAAAASVVSVAEGVMLLLARGGEPSSSPCVFECKTCTSRGSRRWAAGTTRATSASLCIGQEPGETKGQRRPGLASELSFM</sequence>
<accession>A0AAQ3TU45</accession>
<evidence type="ECO:0000256" key="1">
    <source>
        <dbReference type="SAM" id="MobiDB-lite"/>
    </source>
</evidence>
<protein>
    <submittedName>
        <fullName evidence="2">Uncharacterized protein</fullName>
    </submittedName>
</protein>
<organism evidence="2 3">
    <name type="scientific">Paspalum notatum var. saurae</name>
    <dbReference type="NCBI Taxonomy" id="547442"/>
    <lineage>
        <taxon>Eukaryota</taxon>
        <taxon>Viridiplantae</taxon>
        <taxon>Streptophyta</taxon>
        <taxon>Embryophyta</taxon>
        <taxon>Tracheophyta</taxon>
        <taxon>Spermatophyta</taxon>
        <taxon>Magnoliopsida</taxon>
        <taxon>Liliopsida</taxon>
        <taxon>Poales</taxon>
        <taxon>Poaceae</taxon>
        <taxon>PACMAD clade</taxon>
        <taxon>Panicoideae</taxon>
        <taxon>Andropogonodae</taxon>
        <taxon>Paspaleae</taxon>
        <taxon>Paspalinae</taxon>
        <taxon>Paspalum</taxon>
    </lineage>
</organism>
<gene>
    <name evidence="2" type="ORF">U9M48_027102</name>
</gene>
<dbReference type="Proteomes" id="UP001341281">
    <property type="component" value="Chromosome 06"/>
</dbReference>
<feature type="region of interest" description="Disordered" evidence="1">
    <location>
        <begin position="96"/>
        <end position="117"/>
    </location>
</feature>
<keyword evidence="3" id="KW-1185">Reference proteome</keyword>
<reference evidence="2 3" key="1">
    <citation type="submission" date="2024-02" db="EMBL/GenBank/DDBJ databases">
        <title>High-quality chromosome-scale genome assembly of Pensacola bahiagrass (Paspalum notatum Flugge var. saurae).</title>
        <authorList>
            <person name="Vega J.M."/>
            <person name="Podio M."/>
            <person name="Orjuela J."/>
            <person name="Siena L.A."/>
            <person name="Pessino S.C."/>
            <person name="Combes M.C."/>
            <person name="Mariac C."/>
            <person name="Albertini E."/>
            <person name="Pupilli F."/>
            <person name="Ortiz J.P.A."/>
            <person name="Leblanc O."/>
        </authorList>
    </citation>
    <scope>NUCLEOTIDE SEQUENCE [LARGE SCALE GENOMIC DNA]</scope>
    <source>
        <strain evidence="2">R1</strain>
        <tissue evidence="2">Leaf</tissue>
    </source>
</reference>
<feature type="region of interest" description="Disordered" evidence="1">
    <location>
        <begin position="1"/>
        <end position="35"/>
    </location>
</feature>
<name>A0AAQ3TU45_PASNO</name>